<organism evidence="5 6">
    <name type="scientific">Flexivirga endophytica</name>
    <dbReference type="NCBI Taxonomy" id="1849103"/>
    <lineage>
        <taxon>Bacteria</taxon>
        <taxon>Bacillati</taxon>
        <taxon>Actinomycetota</taxon>
        <taxon>Actinomycetes</taxon>
        <taxon>Micrococcales</taxon>
        <taxon>Dermacoccaceae</taxon>
        <taxon>Flexivirga</taxon>
    </lineage>
</organism>
<evidence type="ECO:0000313" key="5">
    <source>
        <dbReference type="EMBL" id="GGB46132.1"/>
    </source>
</evidence>
<dbReference type="Proteomes" id="UP000636793">
    <property type="component" value="Unassembled WGS sequence"/>
</dbReference>
<dbReference type="Pfam" id="PF02682">
    <property type="entry name" value="CT_C_D"/>
    <property type="match status" value="1"/>
</dbReference>
<evidence type="ECO:0000259" key="4">
    <source>
        <dbReference type="SMART" id="SM00796"/>
    </source>
</evidence>
<dbReference type="RefSeq" id="WP_188838987.1">
    <property type="nucleotide sequence ID" value="NZ_BMHI01000007.1"/>
</dbReference>
<dbReference type="PANTHER" id="PTHR34698">
    <property type="entry name" value="5-OXOPROLINASE SUBUNIT B"/>
    <property type="match status" value="1"/>
</dbReference>
<keyword evidence="1" id="KW-0547">Nucleotide-binding</keyword>
<reference evidence="5" key="1">
    <citation type="journal article" date="2014" name="Int. J. Syst. Evol. Microbiol.">
        <title>Complete genome sequence of Corynebacterium casei LMG S-19264T (=DSM 44701T), isolated from a smear-ripened cheese.</title>
        <authorList>
            <consortium name="US DOE Joint Genome Institute (JGI-PGF)"/>
            <person name="Walter F."/>
            <person name="Albersmeier A."/>
            <person name="Kalinowski J."/>
            <person name="Ruckert C."/>
        </authorList>
    </citation>
    <scope>NUCLEOTIDE SEQUENCE</scope>
    <source>
        <strain evidence="5">CGMCC 1.15085</strain>
    </source>
</reference>
<dbReference type="InterPro" id="IPR010016">
    <property type="entry name" value="PxpB"/>
</dbReference>
<reference evidence="5" key="2">
    <citation type="submission" date="2020-09" db="EMBL/GenBank/DDBJ databases">
        <authorList>
            <person name="Sun Q."/>
            <person name="Zhou Y."/>
        </authorList>
    </citation>
    <scope>NUCLEOTIDE SEQUENCE</scope>
    <source>
        <strain evidence="5">CGMCC 1.15085</strain>
    </source>
</reference>
<keyword evidence="3" id="KW-0067">ATP-binding</keyword>
<evidence type="ECO:0000256" key="2">
    <source>
        <dbReference type="ARBA" id="ARBA00022801"/>
    </source>
</evidence>
<dbReference type="GO" id="GO:0005524">
    <property type="term" value="F:ATP binding"/>
    <property type="evidence" value="ECO:0007669"/>
    <property type="project" value="UniProtKB-KW"/>
</dbReference>
<evidence type="ECO:0000313" key="6">
    <source>
        <dbReference type="Proteomes" id="UP000636793"/>
    </source>
</evidence>
<dbReference type="GO" id="GO:0016787">
    <property type="term" value="F:hydrolase activity"/>
    <property type="evidence" value="ECO:0007669"/>
    <property type="project" value="UniProtKB-KW"/>
</dbReference>
<dbReference type="AlphaFoldDB" id="A0A916WZQ7"/>
<evidence type="ECO:0000256" key="1">
    <source>
        <dbReference type="ARBA" id="ARBA00022741"/>
    </source>
</evidence>
<feature type="domain" description="Carboxyltransferase" evidence="4">
    <location>
        <begin position="7"/>
        <end position="206"/>
    </location>
</feature>
<proteinExistence type="predicted"/>
<dbReference type="Gene3D" id="2.40.100.10">
    <property type="entry name" value="Cyclophilin-like"/>
    <property type="match status" value="1"/>
</dbReference>
<keyword evidence="6" id="KW-1185">Reference proteome</keyword>
<dbReference type="SMART" id="SM00796">
    <property type="entry name" value="AHS1"/>
    <property type="match status" value="1"/>
</dbReference>
<sequence>MTGDQPLTLRPYGARALLAEVPDAPTRRALTAWLESTEHSGVDIVPAESTVLLDVSDMSVDESTAQQALRRLSAQLRDLDLTTLPPATASSGSLHTIDVRYDGPDLTTVAEQLAMSTDALIRWHASTPWTVEFLGFMPGFGYLTRADHNREVDRRHSPRSAIPTGSVGFAGSYCGVYPRSSPGGWQLVGHTEHVMFDVHGTGATAAPNDRITFQAVR</sequence>
<dbReference type="InterPro" id="IPR003833">
    <property type="entry name" value="CT_C_D"/>
</dbReference>
<dbReference type="PANTHER" id="PTHR34698:SF2">
    <property type="entry name" value="5-OXOPROLINASE SUBUNIT B"/>
    <property type="match status" value="1"/>
</dbReference>
<keyword evidence="2" id="KW-0378">Hydrolase</keyword>
<accession>A0A916WZQ7</accession>
<dbReference type="InterPro" id="IPR029000">
    <property type="entry name" value="Cyclophilin-like_dom_sf"/>
</dbReference>
<name>A0A916WZQ7_9MICO</name>
<gene>
    <name evidence="5" type="ORF">GCM10011492_41660</name>
</gene>
<dbReference type="Gene3D" id="3.30.1360.40">
    <property type="match status" value="1"/>
</dbReference>
<comment type="caution">
    <text evidence="5">The sequence shown here is derived from an EMBL/GenBank/DDBJ whole genome shotgun (WGS) entry which is preliminary data.</text>
</comment>
<dbReference type="EMBL" id="BMHI01000007">
    <property type="protein sequence ID" value="GGB46132.1"/>
    <property type="molecule type" value="Genomic_DNA"/>
</dbReference>
<protein>
    <recommendedName>
        <fullName evidence="4">Carboxyltransferase domain-containing protein</fullName>
    </recommendedName>
</protein>
<evidence type="ECO:0000256" key="3">
    <source>
        <dbReference type="ARBA" id="ARBA00022840"/>
    </source>
</evidence>
<dbReference type="SUPFAM" id="SSF50891">
    <property type="entry name" value="Cyclophilin-like"/>
    <property type="match status" value="1"/>
</dbReference>